<dbReference type="AlphaFoldDB" id="A0A0A0J8Q9"/>
<evidence type="ECO:0000256" key="3">
    <source>
        <dbReference type="ARBA" id="ARBA00023012"/>
    </source>
</evidence>
<dbReference type="PANTHER" id="PTHR24421">
    <property type="entry name" value="NITRATE/NITRITE SENSOR PROTEIN NARX-RELATED"/>
    <property type="match status" value="1"/>
</dbReference>
<keyword evidence="3" id="KW-0902">Two-component regulatory system</keyword>
<sequence>MTSMSQPTSTLQRPPGRWGVLFAAIWLVFLLDPARVAWEHRDTAKGDLGLIATLVFAGVYLLLWVRLRADRARLVVHPAWGEAAGWLVAMAGLAVTMVWSLGEAGTASAVYCAVAAVMLLPFVYAAVLVLGIAGLVIVLGETRPTWDSGFGTAFGVFAAALAVFGIQQMLLRNIELVKAHDENAELAVENERTRFARDLHDILGHSLTVITVKAELAQRLLDVDPSRARTELADLERLSRDALADVRRAVEGYRDVSLPAELARARAALAAAEIRADLPNSTDDVPSEKRELFAWVVREGVTNVLRHSGARRCSVVLTPTSVEVRDDGRGSAEASRGSGLTGLQERASLVGGTVVTRTLSPGYSLQVVVP</sequence>
<dbReference type="eggNOG" id="COG4585">
    <property type="taxonomic scope" value="Bacteria"/>
</dbReference>
<feature type="transmembrane region" description="Helical" evidence="4">
    <location>
        <begin position="150"/>
        <end position="170"/>
    </location>
</feature>
<dbReference type="GO" id="GO:0000155">
    <property type="term" value="F:phosphorelay sensor kinase activity"/>
    <property type="evidence" value="ECO:0007669"/>
    <property type="project" value="InterPro"/>
</dbReference>
<dbReference type="STRING" id="1385520.N802_13950"/>
<keyword evidence="2 6" id="KW-0418">Kinase</keyword>
<dbReference type="EMBL" id="AVPJ01000004">
    <property type="protein sequence ID" value="KGN33149.1"/>
    <property type="molecule type" value="Genomic_DNA"/>
</dbReference>
<keyword evidence="4" id="KW-0472">Membrane</keyword>
<name>A0A0A0J8Q9_9MICO</name>
<evidence type="ECO:0000256" key="4">
    <source>
        <dbReference type="SAM" id="Phobius"/>
    </source>
</evidence>
<feature type="transmembrane region" description="Helical" evidence="4">
    <location>
        <begin position="79"/>
        <end position="102"/>
    </location>
</feature>
<dbReference type="InterPro" id="IPR050482">
    <property type="entry name" value="Sensor_HK_TwoCompSys"/>
</dbReference>
<keyword evidence="1" id="KW-0808">Transferase</keyword>
<evidence type="ECO:0000256" key="2">
    <source>
        <dbReference type="ARBA" id="ARBA00022777"/>
    </source>
</evidence>
<evidence type="ECO:0000313" key="7">
    <source>
        <dbReference type="Proteomes" id="UP000030002"/>
    </source>
</evidence>
<dbReference type="Gene3D" id="3.30.565.10">
    <property type="entry name" value="Histidine kinase-like ATPase, C-terminal domain"/>
    <property type="match status" value="1"/>
</dbReference>
<keyword evidence="4" id="KW-1133">Transmembrane helix</keyword>
<reference evidence="6 7" key="1">
    <citation type="submission" date="2013-08" db="EMBL/GenBank/DDBJ databases">
        <title>The genome sequence of Knoellia sinensis.</title>
        <authorList>
            <person name="Zhu W."/>
            <person name="Wang G."/>
        </authorList>
    </citation>
    <scope>NUCLEOTIDE SEQUENCE [LARGE SCALE GENOMIC DNA]</scope>
    <source>
        <strain evidence="6 7">KCTC 19936</strain>
    </source>
</reference>
<dbReference type="OrthoDB" id="5241784at2"/>
<protein>
    <submittedName>
        <fullName evidence="6">Histidine kinase</fullName>
    </submittedName>
</protein>
<dbReference type="CDD" id="cd16917">
    <property type="entry name" value="HATPase_UhpB-NarQ-NarX-like"/>
    <property type="match status" value="1"/>
</dbReference>
<dbReference type="Gene3D" id="1.20.5.1930">
    <property type="match status" value="1"/>
</dbReference>
<keyword evidence="4" id="KW-0812">Transmembrane</keyword>
<dbReference type="InterPro" id="IPR036890">
    <property type="entry name" value="HATPase_C_sf"/>
</dbReference>
<dbReference type="GO" id="GO:0046983">
    <property type="term" value="F:protein dimerization activity"/>
    <property type="evidence" value="ECO:0007669"/>
    <property type="project" value="InterPro"/>
</dbReference>
<dbReference type="Proteomes" id="UP000030002">
    <property type="component" value="Unassembled WGS sequence"/>
</dbReference>
<dbReference type="GO" id="GO:0016020">
    <property type="term" value="C:membrane"/>
    <property type="evidence" value="ECO:0007669"/>
    <property type="project" value="InterPro"/>
</dbReference>
<evidence type="ECO:0000256" key="1">
    <source>
        <dbReference type="ARBA" id="ARBA00022679"/>
    </source>
</evidence>
<organism evidence="6 7">
    <name type="scientific">Knoellia sinensis KCTC 19936</name>
    <dbReference type="NCBI Taxonomy" id="1385520"/>
    <lineage>
        <taxon>Bacteria</taxon>
        <taxon>Bacillati</taxon>
        <taxon>Actinomycetota</taxon>
        <taxon>Actinomycetes</taxon>
        <taxon>Micrococcales</taxon>
        <taxon>Intrasporangiaceae</taxon>
        <taxon>Knoellia</taxon>
    </lineage>
</organism>
<dbReference type="PANTHER" id="PTHR24421:SF63">
    <property type="entry name" value="SENSOR HISTIDINE KINASE DESK"/>
    <property type="match status" value="1"/>
</dbReference>
<dbReference type="Pfam" id="PF07730">
    <property type="entry name" value="HisKA_3"/>
    <property type="match status" value="1"/>
</dbReference>
<accession>A0A0A0J8Q9</accession>
<feature type="transmembrane region" description="Helical" evidence="4">
    <location>
        <begin position="46"/>
        <end position="67"/>
    </location>
</feature>
<keyword evidence="7" id="KW-1185">Reference proteome</keyword>
<feature type="domain" description="Signal transduction histidine kinase subgroup 3 dimerisation and phosphoacceptor" evidence="5">
    <location>
        <begin position="191"/>
        <end position="256"/>
    </location>
</feature>
<feature type="transmembrane region" description="Helical" evidence="4">
    <location>
        <begin position="108"/>
        <end position="138"/>
    </location>
</feature>
<evidence type="ECO:0000259" key="5">
    <source>
        <dbReference type="Pfam" id="PF07730"/>
    </source>
</evidence>
<gene>
    <name evidence="6" type="ORF">N802_13950</name>
</gene>
<evidence type="ECO:0000313" key="6">
    <source>
        <dbReference type="EMBL" id="KGN33149.1"/>
    </source>
</evidence>
<dbReference type="InterPro" id="IPR011712">
    <property type="entry name" value="Sig_transdc_His_kin_sub3_dim/P"/>
</dbReference>
<comment type="caution">
    <text evidence="6">The sequence shown here is derived from an EMBL/GenBank/DDBJ whole genome shotgun (WGS) entry which is preliminary data.</text>
</comment>
<proteinExistence type="predicted"/>
<dbReference type="SUPFAM" id="SSF55874">
    <property type="entry name" value="ATPase domain of HSP90 chaperone/DNA topoisomerase II/histidine kinase"/>
    <property type="match status" value="1"/>
</dbReference>